<accession>A0ABT4KBG6</accession>
<evidence type="ECO:0000313" key="2">
    <source>
        <dbReference type="EMBL" id="MCZ4089301.1"/>
    </source>
</evidence>
<protein>
    <submittedName>
        <fullName evidence="2">YqaJ viral recombinase family protein</fullName>
    </submittedName>
</protein>
<dbReference type="EMBL" id="JAPVOI010000004">
    <property type="protein sequence ID" value="MCZ4089301.1"/>
    <property type="molecule type" value="Genomic_DNA"/>
</dbReference>
<dbReference type="InterPro" id="IPR019080">
    <property type="entry name" value="YqaJ_viral_recombinase"/>
</dbReference>
<dbReference type="RefSeq" id="WP_269275842.1">
    <property type="nucleotide sequence ID" value="NZ_JAPVOI010000004.1"/>
</dbReference>
<dbReference type="Proteomes" id="UP001079430">
    <property type="component" value="Unassembled WGS sequence"/>
</dbReference>
<evidence type="ECO:0000313" key="3">
    <source>
        <dbReference type="Proteomes" id="UP001079430"/>
    </source>
</evidence>
<dbReference type="InterPro" id="IPR011604">
    <property type="entry name" value="PDDEXK-like_dom_sf"/>
</dbReference>
<reference evidence="2" key="1">
    <citation type="submission" date="2022-10" db="EMBL/GenBank/DDBJ databases">
        <title>Whole genome sequencing of three plant growth promoting bacteria isolated from Vachellia tortilis subsp. raddiana in Morocco.</title>
        <authorList>
            <person name="Hnini M."/>
            <person name="Zouagui R."/>
            <person name="Zouagui H."/>
            <person name="Chemao Elfihri M.-W."/>
            <person name="Ibrahimi A."/>
            <person name="Sbabou L."/>
            <person name="Aurag J."/>
        </authorList>
    </citation>
    <scope>NUCLEOTIDE SEQUENCE</scope>
    <source>
        <strain evidence="2">LMR678</strain>
    </source>
</reference>
<gene>
    <name evidence="2" type="ORF">O3W52_04270</name>
</gene>
<evidence type="ECO:0000259" key="1">
    <source>
        <dbReference type="Pfam" id="PF09588"/>
    </source>
</evidence>
<name>A0ABT4KBG6_9HYPH</name>
<keyword evidence="3" id="KW-1185">Reference proteome</keyword>
<proteinExistence type="predicted"/>
<comment type="caution">
    <text evidence="2">The sequence shown here is derived from an EMBL/GenBank/DDBJ whole genome shotgun (WGS) entry which is preliminary data.</text>
</comment>
<dbReference type="Gene3D" id="3.90.320.10">
    <property type="match status" value="1"/>
</dbReference>
<sequence length="49" mass="5611">MPTEGFTNAAMQWGTDMEPEARAAYEFYRAEEVEQVAFATFDTACRRIT</sequence>
<dbReference type="Pfam" id="PF09588">
    <property type="entry name" value="YqaJ"/>
    <property type="match status" value="1"/>
</dbReference>
<organism evidence="2 3">
    <name type="scientific">Sinorhizobium psoraleae</name>
    <dbReference type="NCBI Taxonomy" id="520838"/>
    <lineage>
        <taxon>Bacteria</taxon>
        <taxon>Pseudomonadati</taxon>
        <taxon>Pseudomonadota</taxon>
        <taxon>Alphaproteobacteria</taxon>
        <taxon>Hyphomicrobiales</taxon>
        <taxon>Rhizobiaceae</taxon>
        <taxon>Sinorhizobium/Ensifer group</taxon>
        <taxon>Sinorhizobium</taxon>
    </lineage>
</organism>
<feature type="domain" description="YqaJ viral recombinase" evidence="1">
    <location>
        <begin position="5"/>
        <end position="37"/>
    </location>
</feature>